<keyword evidence="2 10" id="KW-0813">Transport</keyword>
<keyword evidence="9 10" id="KW-0998">Cell outer membrane</keyword>
<dbReference type="Pfam" id="PF07715">
    <property type="entry name" value="Plug"/>
    <property type="match status" value="1"/>
</dbReference>
<keyword evidence="3 10" id="KW-1134">Transmembrane beta strand</keyword>
<dbReference type="Gene3D" id="2.170.130.10">
    <property type="entry name" value="TonB-dependent receptor, plug domain"/>
    <property type="match status" value="1"/>
</dbReference>
<organism evidence="15 16">
    <name type="scientific">Paralabilibaculum antarcticum</name>
    <dbReference type="NCBI Taxonomy" id="2912572"/>
    <lineage>
        <taxon>Bacteria</taxon>
        <taxon>Pseudomonadati</taxon>
        <taxon>Bacteroidota</taxon>
        <taxon>Bacteroidia</taxon>
        <taxon>Marinilabiliales</taxon>
        <taxon>Marinifilaceae</taxon>
        <taxon>Paralabilibaculum</taxon>
    </lineage>
</organism>
<dbReference type="Proteomes" id="UP001528920">
    <property type="component" value="Unassembled WGS sequence"/>
</dbReference>
<keyword evidence="7 10" id="KW-0472">Membrane</keyword>
<evidence type="ECO:0000256" key="10">
    <source>
        <dbReference type="PROSITE-ProRule" id="PRU01360"/>
    </source>
</evidence>
<dbReference type="Gene3D" id="2.40.170.20">
    <property type="entry name" value="TonB-dependent receptor, beta-barrel domain"/>
    <property type="match status" value="1"/>
</dbReference>
<evidence type="ECO:0000259" key="14">
    <source>
        <dbReference type="Pfam" id="PF07715"/>
    </source>
</evidence>
<dbReference type="Pfam" id="PF13715">
    <property type="entry name" value="CarbopepD_reg_2"/>
    <property type="match status" value="1"/>
</dbReference>
<dbReference type="PROSITE" id="PS52016">
    <property type="entry name" value="TONB_DEPENDENT_REC_3"/>
    <property type="match status" value="1"/>
</dbReference>
<evidence type="ECO:0000259" key="13">
    <source>
        <dbReference type="Pfam" id="PF00593"/>
    </source>
</evidence>
<feature type="domain" description="TonB-dependent receptor-like beta-barrel" evidence="13">
    <location>
        <begin position="283"/>
        <end position="734"/>
    </location>
</feature>
<dbReference type="CDD" id="cd01347">
    <property type="entry name" value="ligand_gated_channel"/>
    <property type="match status" value="1"/>
</dbReference>
<keyword evidence="16" id="KW-1185">Reference proteome</keyword>
<comment type="similarity">
    <text evidence="10 11">Belongs to the TonB-dependent receptor family.</text>
</comment>
<accession>A0ABT5VRY8</accession>
<feature type="region of interest" description="Disordered" evidence="12">
    <location>
        <begin position="471"/>
        <end position="502"/>
    </location>
</feature>
<evidence type="ECO:0000256" key="1">
    <source>
        <dbReference type="ARBA" id="ARBA00004571"/>
    </source>
</evidence>
<evidence type="ECO:0000256" key="4">
    <source>
        <dbReference type="ARBA" id="ARBA00022692"/>
    </source>
</evidence>
<dbReference type="RefSeq" id="WP_275109521.1">
    <property type="nucleotide sequence ID" value="NZ_JAKJSC010000001.1"/>
</dbReference>
<keyword evidence="4 10" id="KW-0812">Transmembrane</keyword>
<dbReference type="PANTHER" id="PTHR30069">
    <property type="entry name" value="TONB-DEPENDENT OUTER MEMBRANE RECEPTOR"/>
    <property type="match status" value="1"/>
</dbReference>
<sequence>MIRYILAIVLLLPVYAYSNVELSNNKLTGSVLDLEKGTPLPGVSVFIPELQKGTVTNKDGSYTLEHLPEGKLTIQFSFIGYESIIETKQIETTNNVLNVGLRFTSVTTQDVVVSGGFPSAQHENSIKISVLNKNKLEQLVYPSIGEKLSTIPGVDIISRSPGISTPVIRGLSLNNIVFLNNGVRLENFQFSTDHPFLINGQGADHVEVIKGPASLLYGSDAMGGVINILREKPAPANTTQADISSEYHSVSQGQNYNVGVKSSSNNWFWMLRANQQSHKDYKDGNGDFVPNSRFNSKGLQLGLGMIKDYGSFKVYYDYLQPQLGMTNGESLEVVSSGKRKNHYWFQDLTQHLISSRNRLFLGNYKLELNAAYQFNNRQLKGDPNSTFFRLVDMDLKTLTYDSKLYFPTGENTEFLIGLQGMHQSNKNQEAPNRIVPNSKIDDFSLFTLLKKEVHHVDFQIGLRYDHRSLYVPEQETGGHSHGEPEEEHEEEHHEEEGEHHEEEMVHINRRFDNFNASLGATFHVSESLLMRTNFATGYRVPNLAELSQHGLHGNRFEEGNTSLDPQKSLEADLGVHYHTHDHNIDFSLFYNKVYDFIYLSPTTELAPEGDGFVYAYNQQDAKLYGGEVSINIVPVSFLKVHTDYSMVIAKQDLGGRLPFIPQHKLNTSLKFFCKGNKSFQDPFISIGWKYALEQNRPAQFETNTSAYHLFNVQAGTSFKIGKVNTSFFAGVSNLFDKVYTDHLSSLKPLGFYNPGRSINVKLAFKL</sequence>
<evidence type="ECO:0000256" key="11">
    <source>
        <dbReference type="RuleBase" id="RU003357"/>
    </source>
</evidence>
<feature type="domain" description="TonB-dependent receptor plug" evidence="14">
    <location>
        <begin position="123"/>
        <end position="225"/>
    </location>
</feature>
<dbReference type="EMBL" id="JAKJSC010000001">
    <property type="protein sequence ID" value="MDE5418196.1"/>
    <property type="molecule type" value="Genomic_DNA"/>
</dbReference>
<dbReference type="InterPro" id="IPR039426">
    <property type="entry name" value="TonB-dep_rcpt-like"/>
</dbReference>
<keyword evidence="8 15" id="KW-0675">Receptor</keyword>
<name>A0ABT5VRY8_9BACT</name>
<proteinExistence type="inferred from homology"/>
<dbReference type="PANTHER" id="PTHR30069:SF29">
    <property type="entry name" value="HEMOGLOBIN AND HEMOGLOBIN-HAPTOGLOBIN-BINDING PROTEIN 1-RELATED"/>
    <property type="match status" value="1"/>
</dbReference>
<dbReference type="InterPro" id="IPR036942">
    <property type="entry name" value="Beta-barrel_TonB_sf"/>
</dbReference>
<dbReference type="InterPro" id="IPR037066">
    <property type="entry name" value="Plug_dom_sf"/>
</dbReference>
<keyword evidence="6 11" id="KW-0798">TonB box</keyword>
<dbReference type="InterPro" id="IPR000531">
    <property type="entry name" value="Beta-barrel_TonB"/>
</dbReference>
<dbReference type="InterPro" id="IPR012910">
    <property type="entry name" value="Plug_dom"/>
</dbReference>
<evidence type="ECO:0000256" key="9">
    <source>
        <dbReference type="ARBA" id="ARBA00023237"/>
    </source>
</evidence>
<dbReference type="SUPFAM" id="SSF49464">
    <property type="entry name" value="Carboxypeptidase regulatory domain-like"/>
    <property type="match status" value="1"/>
</dbReference>
<dbReference type="Gene3D" id="2.60.40.1120">
    <property type="entry name" value="Carboxypeptidase-like, regulatory domain"/>
    <property type="match status" value="1"/>
</dbReference>
<comment type="caution">
    <text evidence="15">The sequence shown here is derived from an EMBL/GenBank/DDBJ whole genome shotgun (WGS) entry which is preliminary data.</text>
</comment>
<dbReference type="InterPro" id="IPR008969">
    <property type="entry name" value="CarboxyPept-like_regulatory"/>
</dbReference>
<evidence type="ECO:0000256" key="6">
    <source>
        <dbReference type="ARBA" id="ARBA00023077"/>
    </source>
</evidence>
<evidence type="ECO:0000256" key="3">
    <source>
        <dbReference type="ARBA" id="ARBA00022452"/>
    </source>
</evidence>
<evidence type="ECO:0000256" key="8">
    <source>
        <dbReference type="ARBA" id="ARBA00023170"/>
    </source>
</evidence>
<evidence type="ECO:0000256" key="2">
    <source>
        <dbReference type="ARBA" id="ARBA00022448"/>
    </source>
</evidence>
<feature type="compositionally biased region" description="Basic and acidic residues" evidence="12">
    <location>
        <begin position="490"/>
        <end position="502"/>
    </location>
</feature>
<evidence type="ECO:0000256" key="7">
    <source>
        <dbReference type="ARBA" id="ARBA00023136"/>
    </source>
</evidence>
<evidence type="ECO:0000313" key="16">
    <source>
        <dbReference type="Proteomes" id="UP001528920"/>
    </source>
</evidence>
<gene>
    <name evidence="15" type="ORF">L3049_09255</name>
</gene>
<dbReference type="SUPFAM" id="SSF56935">
    <property type="entry name" value="Porins"/>
    <property type="match status" value="1"/>
</dbReference>
<comment type="subcellular location">
    <subcellularLocation>
        <location evidence="1 10">Cell outer membrane</location>
        <topology evidence="1 10">Multi-pass membrane protein</topology>
    </subcellularLocation>
</comment>
<evidence type="ECO:0000313" key="15">
    <source>
        <dbReference type="EMBL" id="MDE5418196.1"/>
    </source>
</evidence>
<evidence type="ECO:0000256" key="12">
    <source>
        <dbReference type="SAM" id="MobiDB-lite"/>
    </source>
</evidence>
<protein>
    <submittedName>
        <fullName evidence="15">TonB-dependent receptor</fullName>
    </submittedName>
</protein>
<keyword evidence="5" id="KW-0732">Signal</keyword>
<reference evidence="15 16" key="1">
    <citation type="submission" date="2022-01" db="EMBL/GenBank/DDBJ databases">
        <title>Labilibaculum sp. nov, a marine bacterium isolated from Antarctica.</title>
        <authorList>
            <person name="Dai W."/>
        </authorList>
    </citation>
    <scope>NUCLEOTIDE SEQUENCE [LARGE SCALE GENOMIC DNA]</scope>
    <source>
        <strain evidence="15 16">DW002</strain>
    </source>
</reference>
<dbReference type="Pfam" id="PF00593">
    <property type="entry name" value="TonB_dep_Rec_b-barrel"/>
    <property type="match status" value="1"/>
</dbReference>
<evidence type="ECO:0000256" key="5">
    <source>
        <dbReference type="ARBA" id="ARBA00022729"/>
    </source>
</evidence>